<dbReference type="HOGENOM" id="CLU_046404_5_2_3"/>
<sequence length="119" mass="13309">MLTDKCSSPTALIEKHFGTLKDLRALHNIEHLLIDIIVITICATICGANNWEAVAAYGITKYEWLKTFLALPNGIPSHDTLIRLFARLKSEELQSCFISWMQAVHQVTNGELLNVDGKT</sequence>
<dbReference type="InterPro" id="IPR047647">
    <property type="entry name" value="ISAs1_transpos"/>
</dbReference>
<dbReference type="EMBL" id="CAIO01000476">
    <property type="protein sequence ID" value="CCI28693.1"/>
    <property type="molecule type" value="Genomic_DNA"/>
</dbReference>
<organism evidence="2 3">
    <name type="scientific">Microcystis aeruginosa PCC 9809</name>
    <dbReference type="NCBI Taxonomy" id="1160285"/>
    <lineage>
        <taxon>Bacteria</taxon>
        <taxon>Bacillati</taxon>
        <taxon>Cyanobacteriota</taxon>
        <taxon>Cyanophyceae</taxon>
        <taxon>Oscillatoriophycideae</taxon>
        <taxon>Chroococcales</taxon>
        <taxon>Microcystaceae</taxon>
        <taxon>Microcystis</taxon>
    </lineage>
</organism>
<proteinExistence type="predicted"/>
<dbReference type="PANTHER" id="PTHR30298:SF0">
    <property type="entry name" value="PROTEIN YBFL-RELATED"/>
    <property type="match status" value="1"/>
</dbReference>
<dbReference type="Pfam" id="PF13808">
    <property type="entry name" value="DDE_Tnp_1_assoc"/>
    <property type="match status" value="1"/>
</dbReference>
<dbReference type="InterPro" id="IPR051698">
    <property type="entry name" value="Transposase_11-like"/>
</dbReference>
<dbReference type="Proteomes" id="UP000004775">
    <property type="component" value="Unassembled WGS sequence"/>
</dbReference>
<comment type="caution">
    <text evidence="2">The sequence shown here is derived from an EMBL/GenBank/DDBJ whole genome shotgun (WGS) entry which is preliminary data.</text>
</comment>
<dbReference type="PANTHER" id="PTHR30298">
    <property type="entry name" value="H REPEAT-ASSOCIATED PREDICTED TRANSPOSASE"/>
    <property type="match status" value="1"/>
</dbReference>
<dbReference type="AlphaFoldDB" id="I4I319"/>
<dbReference type="InterPro" id="IPR032806">
    <property type="entry name" value="YbfD_N"/>
</dbReference>
<accession>I4I319</accession>
<evidence type="ECO:0000259" key="1">
    <source>
        <dbReference type="Pfam" id="PF13808"/>
    </source>
</evidence>
<feature type="domain" description="H repeat-associated protein N-terminal" evidence="1">
    <location>
        <begin position="15"/>
        <end position="101"/>
    </location>
</feature>
<dbReference type="NCBIfam" id="NF033564">
    <property type="entry name" value="transpos_ISAs1"/>
    <property type="match status" value="1"/>
</dbReference>
<evidence type="ECO:0000313" key="3">
    <source>
        <dbReference type="Proteomes" id="UP000004775"/>
    </source>
</evidence>
<name>I4I319_MICAE</name>
<evidence type="ECO:0000313" key="2">
    <source>
        <dbReference type="EMBL" id="CCI28693.1"/>
    </source>
</evidence>
<reference evidence="2 3" key="1">
    <citation type="submission" date="2012-04" db="EMBL/GenBank/DDBJ databases">
        <authorList>
            <person name="Genoscope - CEA"/>
        </authorList>
    </citation>
    <scope>NUCLEOTIDE SEQUENCE [LARGE SCALE GENOMIC DNA]</scope>
    <source>
        <strain evidence="2 3">9809</strain>
    </source>
</reference>
<protein>
    <submittedName>
        <fullName evidence="2">Transposase</fullName>
    </submittedName>
</protein>
<gene>
    <name evidence="2" type="ORF">MICAH_5270005</name>
</gene>